<dbReference type="RefSeq" id="WP_004096183.1">
    <property type="nucleotide sequence ID" value="NZ_AFGF01000107.1"/>
</dbReference>
<sequence>MGDKLPENIVQLSTFRINRGKEKHCSCYEWMTFPKKPLAFEFDPKNREVFCRHCGNKIDAFDAMLLCAEQDERRNSELKQLFEQAKELSEYKPWLIRAREFERELRAGMIPICPHCSRGILPEELTRWGNKERELQARKFQKQKEES</sequence>
<dbReference type="OrthoDB" id="2084710at2"/>
<gene>
    <name evidence="1" type="ORF">ALO_12631</name>
</gene>
<dbReference type="eggNOG" id="ENOG50338PT">
    <property type="taxonomic scope" value="Bacteria"/>
</dbReference>
<evidence type="ECO:0000313" key="2">
    <source>
        <dbReference type="Proteomes" id="UP000003240"/>
    </source>
</evidence>
<organism evidence="1 2">
    <name type="scientific">Acetonema longum DSM 6540</name>
    <dbReference type="NCBI Taxonomy" id="1009370"/>
    <lineage>
        <taxon>Bacteria</taxon>
        <taxon>Bacillati</taxon>
        <taxon>Bacillota</taxon>
        <taxon>Negativicutes</taxon>
        <taxon>Acetonemataceae</taxon>
        <taxon>Acetonema</taxon>
    </lineage>
</organism>
<dbReference type="AlphaFoldDB" id="F7NKB3"/>
<name>F7NKB3_9FIRM</name>
<accession>F7NKB3</accession>
<dbReference type="EMBL" id="AFGF01000107">
    <property type="protein sequence ID" value="EGO63554.1"/>
    <property type="molecule type" value="Genomic_DNA"/>
</dbReference>
<dbReference type="STRING" id="1009370.ALO_12631"/>
<keyword evidence="2" id="KW-1185">Reference proteome</keyword>
<reference evidence="1 2" key="1">
    <citation type="journal article" date="2011" name="EMBO J.">
        <title>Structural diversity of bacterial flagellar motors.</title>
        <authorList>
            <person name="Chen S."/>
            <person name="Beeby M."/>
            <person name="Murphy G.E."/>
            <person name="Leadbetter J.R."/>
            <person name="Hendrixson D.R."/>
            <person name="Briegel A."/>
            <person name="Li Z."/>
            <person name="Shi J."/>
            <person name="Tocheva E.I."/>
            <person name="Muller A."/>
            <person name="Dobro M.J."/>
            <person name="Jensen G.J."/>
        </authorList>
    </citation>
    <scope>NUCLEOTIDE SEQUENCE [LARGE SCALE GENOMIC DNA]</scope>
    <source>
        <strain evidence="1 2">DSM 6540</strain>
    </source>
</reference>
<dbReference type="Proteomes" id="UP000003240">
    <property type="component" value="Unassembled WGS sequence"/>
</dbReference>
<comment type="caution">
    <text evidence="1">The sequence shown here is derived from an EMBL/GenBank/DDBJ whole genome shotgun (WGS) entry which is preliminary data.</text>
</comment>
<evidence type="ECO:0000313" key="1">
    <source>
        <dbReference type="EMBL" id="EGO63554.1"/>
    </source>
</evidence>
<proteinExistence type="predicted"/>
<protein>
    <submittedName>
        <fullName evidence="1">Uncharacterized protein</fullName>
    </submittedName>
</protein>